<feature type="domain" description="Radical SAM core" evidence="5">
    <location>
        <begin position="1"/>
        <end position="224"/>
    </location>
</feature>
<gene>
    <name evidence="6" type="ordered locus">VMUT_0789</name>
</gene>
<dbReference type="Pfam" id="PF13186">
    <property type="entry name" value="SPASM"/>
    <property type="match status" value="1"/>
</dbReference>
<dbReference type="STRING" id="985053.VMUT_0789"/>
<evidence type="ECO:0000256" key="2">
    <source>
        <dbReference type="ARBA" id="ARBA00022723"/>
    </source>
</evidence>
<dbReference type="eggNOG" id="arCOG02616">
    <property type="taxonomic scope" value="Archaea"/>
</dbReference>
<dbReference type="SFLD" id="SFLDG01067">
    <property type="entry name" value="SPASM/twitch_domain_containing"/>
    <property type="match status" value="1"/>
</dbReference>
<dbReference type="GeneID" id="10288441"/>
<dbReference type="InterPro" id="IPR050377">
    <property type="entry name" value="Radical_SAM_PqqE_MftC-like"/>
</dbReference>
<dbReference type="InterPro" id="IPR013785">
    <property type="entry name" value="Aldolase_TIM"/>
</dbReference>
<dbReference type="SFLD" id="SFLDS00029">
    <property type="entry name" value="Radical_SAM"/>
    <property type="match status" value="1"/>
</dbReference>
<evidence type="ECO:0000313" key="6">
    <source>
        <dbReference type="EMBL" id="ADY01000.1"/>
    </source>
</evidence>
<dbReference type="InterPro" id="IPR023885">
    <property type="entry name" value="4Fe4S-binding_SPASM_dom"/>
</dbReference>
<dbReference type="PROSITE" id="PS51918">
    <property type="entry name" value="RADICAL_SAM"/>
    <property type="match status" value="1"/>
</dbReference>
<sequence>MAQIEVSTSCNASCIYCPRTVLRSDWISKFMNLRLYRKVIGELLSMGSINYVHLQGWGEPLLHPNFMDMIGEIRGKVDFGLTTNGLLLNEHYASKLVSLGINVIAVTFAGANALTHNVIRVGCDFNVVVNNVKRLIETRNKLRSGVRVVASFIALSMNIHELPDFVYLCHKLGIDEIVIDNLSYILNKYMLRWRAFTDPMEQELRVFKRVIDITLRRAKELGIKVFPYSLSCWELIECPERPTETIFIGVNGDVSPCVFLNLPTRGDSIPRCFMGKCFRVEKTIFGNADKDNIINIWNDEDYKEFRYRFIRRRSQGPNWEYGIDLMPPSQCITCYRLYGV</sequence>
<dbReference type="PANTHER" id="PTHR11228">
    <property type="entry name" value="RADICAL SAM DOMAIN PROTEIN"/>
    <property type="match status" value="1"/>
</dbReference>
<proteinExistence type="predicted"/>
<dbReference type="KEGG" id="vmo:VMUT_0789"/>
<dbReference type="HOGENOM" id="CLU_009273_1_1_2"/>
<dbReference type="Pfam" id="PF04055">
    <property type="entry name" value="Radical_SAM"/>
    <property type="match status" value="1"/>
</dbReference>
<evidence type="ECO:0000256" key="3">
    <source>
        <dbReference type="ARBA" id="ARBA00023004"/>
    </source>
</evidence>
<dbReference type="SUPFAM" id="SSF102114">
    <property type="entry name" value="Radical SAM enzymes"/>
    <property type="match status" value="1"/>
</dbReference>
<protein>
    <submittedName>
        <fullName evidence="6">Cofactor modifying protein (Cmo)</fullName>
    </submittedName>
</protein>
<keyword evidence="7" id="KW-1185">Reference proteome</keyword>
<evidence type="ECO:0000256" key="1">
    <source>
        <dbReference type="ARBA" id="ARBA00022691"/>
    </source>
</evidence>
<evidence type="ECO:0000256" key="4">
    <source>
        <dbReference type="ARBA" id="ARBA00023014"/>
    </source>
</evidence>
<dbReference type="InterPro" id="IPR007197">
    <property type="entry name" value="rSAM"/>
</dbReference>
<accession>F0QWF2</accession>
<keyword evidence="1" id="KW-0949">S-adenosyl-L-methionine</keyword>
<dbReference type="CDD" id="cd21121">
    <property type="entry name" value="SPASM_Cmo-like"/>
    <property type="match status" value="1"/>
</dbReference>
<dbReference type="Proteomes" id="UP000007485">
    <property type="component" value="Chromosome"/>
</dbReference>
<dbReference type="InterPro" id="IPR058240">
    <property type="entry name" value="rSAM_sf"/>
</dbReference>
<evidence type="ECO:0000259" key="5">
    <source>
        <dbReference type="PROSITE" id="PS51918"/>
    </source>
</evidence>
<dbReference type="CDD" id="cd01335">
    <property type="entry name" value="Radical_SAM"/>
    <property type="match status" value="1"/>
</dbReference>
<dbReference type="AlphaFoldDB" id="F0QWF2"/>
<evidence type="ECO:0000313" key="7">
    <source>
        <dbReference type="Proteomes" id="UP000007485"/>
    </source>
</evidence>
<keyword evidence="4" id="KW-0411">Iron-sulfur</keyword>
<dbReference type="GO" id="GO:0046872">
    <property type="term" value="F:metal ion binding"/>
    <property type="evidence" value="ECO:0007669"/>
    <property type="project" value="UniProtKB-KW"/>
</dbReference>
<name>F0QWF2_VULM7</name>
<dbReference type="PANTHER" id="PTHR11228:SF7">
    <property type="entry name" value="PQQA PEPTIDE CYCLASE"/>
    <property type="match status" value="1"/>
</dbReference>
<keyword evidence="3" id="KW-0408">Iron</keyword>
<reference evidence="6 7" key="1">
    <citation type="journal article" date="2011" name="J. Bacteriol.">
        <title>Complete genome sequence of 'Vulcanisaeta moutnovskia' strain 768-28, a novel member of the hyperthermophilic crenarchaeal genus vulcanisaeta.</title>
        <authorList>
            <person name="Gumerov V.M."/>
            <person name="Mardanov A.V."/>
            <person name="Beletsky A.V."/>
            <person name="Prokofeva M.I."/>
            <person name="Bonch-Osmolovskaya E.A."/>
            <person name="Ravin N.V."/>
            <person name="Skryabin K.G."/>
        </authorList>
    </citation>
    <scope>NUCLEOTIDE SEQUENCE [LARGE SCALE GENOMIC DNA]</scope>
    <source>
        <strain evidence="6 7">768-28</strain>
    </source>
</reference>
<organism evidence="6 7">
    <name type="scientific">Vulcanisaeta moutnovskia (strain 768-28)</name>
    <dbReference type="NCBI Taxonomy" id="985053"/>
    <lineage>
        <taxon>Archaea</taxon>
        <taxon>Thermoproteota</taxon>
        <taxon>Thermoprotei</taxon>
        <taxon>Thermoproteales</taxon>
        <taxon>Thermoproteaceae</taxon>
        <taxon>Vulcanisaeta</taxon>
    </lineage>
</organism>
<dbReference type="RefSeq" id="WP_013604162.1">
    <property type="nucleotide sequence ID" value="NC_015151.1"/>
</dbReference>
<keyword evidence="2" id="KW-0479">Metal-binding</keyword>
<dbReference type="Gene3D" id="3.20.20.70">
    <property type="entry name" value="Aldolase class I"/>
    <property type="match status" value="1"/>
</dbReference>
<dbReference type="GO" id="GO:0003824">
    <property type="term" value="F:catalytic activity"/>
    <property type="evidence" value="ECO:0007669"/>
    <property type="project" value="InterPro"/>
</dbReference>
<dbReference type="EMBL" id="CP002529">
    <property type="protein sequence ID" value="ADY01000.1"/>
    <property type="molecule type" value="Genomic_DNA"/>
</dbReference>
<dbReference type="GO" id="GO:0051536">
    <property type="term" value="F:iron-sulfur cluster binding"/>
    <property type="evidence" value="ECO:0007669"/>
    <property type="project" value="UniProtKB-KW"/>
</dbReference>